<dbReference type="GO" id="GO:0005886">
    <property type="term" value="C:plasma membrane"/>
    <property type="evidence" value="ECO:0007669"/>
    <property type="project" value="UniProtKB-SubCell"/>
</dbReference>
<keyword evidence="3" id="KW-1003">Cell membrane</keyword>
<dbReference type="Proteomes" id="UP000829999">
    <property type="component" value="Chromosome 26"/>
</dbReference>
<feature type="transmembrane region" description="Helical" evidence="9">
    <location>
        <begin position="354"/>
        <end position="380"/>
    </location>
</feature>
<dbReference type="Gene3D" id="1.10.287.70">
    <property type="match status" value="1"/>
</dbReference>
<protein>
    <submittedName>
        <fullName evidence="13">Glutamate receptor ionotropic, delta-1</fullName>
    </submittedName>
</protein>
<name>A0A9R0E9U4_SPOFR</name>
<evidence type="ECO:0000256" key="3">
    <source>
        <dbReference type="ARBA" id="ARBA00022475"/>
    </source>
</evidence>
<keyword evidence="6 9" id="KW-0472">Membrane</keyword>
<dbReference type="PANTHER" id="PTHR42643:SF33">
    <property type="entry name" value="GLUTAMATE RECEPTOR 2-LIKE PROTEIN"/>
    <property type="match status" value="1"/>
</dbReference>
<keyword evidence="7 13" id="KW-0675">Receptor</keyword>
<dbReference type="GO" id="GO:0015276">
    <property type="term" value="F:ligand-gated monoatomic ion channel activity"/>
    <property type="evidence" value="ECO:0007669"/>
    <property type="project" value="InterPro"/>
</dbReference>
<dbReference type="InterPro" id="IPR052192">
    <property type="entry name" value="Insect_Ionotropic_Sensory_Rcpt"/>
</dbReference>
<comment type="subcellular location">
    <subcellularLocation>
        <location evidence="1">Cell membrane</location>
        <topology evidence="1">Multi-pass membrane protein</topology>
    </subcellularLocation>
</comment>
<evidence type="ECO:0000256" key="5">
    <source>
        <dbReference type="ARBA" id="ARBA00022989"/>
    </source>
</evidence>
<gene>
    <name evidence="13" type="primary">LOC118264643</name>
</gene>
<feature type="transmembrane region" description="Helical" evidence="9">
    <location>
        <begin position="433"/>
        <end position="457"/>
    </location>
</feature>
<evidence type="ECO:0000313" key="13">
    <source>
        <dbReference type="RefSeq" id="XP_050560986.1"/>
    </source>
</evidence>
<dbReference type="OrthoDB" id="6117597at2759"/>
<comment type="similarity">
    <text evidence="2">Belongs to the glutamate-gated ion channel (TC 1.A.10.1) family.</text>
</comment>
<dbReference type="GeneID" id="118264643"/>
<evidence type="ECO:0000256" key="1">
    <source>
        <dbReference type="ARBA" id="ARBA00004651"/>
    </source>
</evidence>
<proteinExistence type="inferred from homology"/>
<dbReference type="SUPFAM" id="SSF53850">
    <property type="entry name" value="Periplasmic binding protein-like II"/>
    <property type="match status" value="1"/>
</dbReference>
<evidence type="ECO:0000256" key="9">
    <source>
        <dbReference type="SAM" id="Phobius"/>
    </source>
</evidence>
<evidence type="ECO:0000256" key="7">
    <source>
        <dbReference type="ARBA" id="ARBA00023170"/>
    </source>
</evidence>
<dbReference type="GO" id="GO:0050906">
    <property type="term" value="P:detection of stimulus involved in sensory perception"/>
    <property type="evidence" value="ECO:0007669"/>
    <property type="project" value="UniProtKB-ARBA"/>
</dbReference>
<dbReference type="InterPro" id="IPR057074">
    <property type="entry name" value="IR75A_N"/>
</dbReference>
<dbReference type="Gene3D" id="3.40.190.10">
    <property type="entry name" value="Periplasmic binding protein-like II"/>
    <property type="match status" value="1"/>
</dbReference>
<dbReference type="Pfam" id="PF00060">
    <property type="entry name" value="Lig_chan"/>
    <property type="match status" value="1"/>
</dbReference>
<feature type="transmembrane region" description="Helical" evidence="9">
    <location>
        <begin position="630"/>
        <end position="648"/>
    </location>
</feature>
<keyword evidence="4 9" id="KW-0812">Transmembrane</keyword>
<evidence type="ECO:0000256" key="4">
    <source>
        <dbReference type="ARBA" id="ARBA00022692"/>
    </source>
</evidence>
<evidence type="ECO:0000259" key="11">
    <source>
        <dbReference type="Pfam" id="PF24576"/>
    </source>
</evidence>
<evidence type="ECO:0000313" key="12">
    <source>
        <dbReference type="Proteomes" id="UP000829999"/>
    </source>
</evidence>
<organism evidence="12 13">
    <name type="scientific">Spodoptera frugiperda</name>
    <name type="common">Fall armyworm</name>
    <dbReference type="NCBI Taxonomy" id="7108"/>
    <lineage>
        <taxon>Eukaryota</taxon>
        <taxon>Metazoa</taxon>
        <taxon>Ecdysozoa</taxon>
        <taxon>Arthropoda</taxon>
        <taxon>Hexapoda</taxon>
        <taxon>Insecta</taxon>
        <taxon>Pterygota</taxon>
        <taxon>Neoptera</taxon>
        <taxon>Endopterygota</taxon>
        <taxon>Lepidoptera</taxon>
        <taxon>Glossata</taxon>
        <taxon>Ditrysia</taxon>
        <taxon>Noctuoidea</taxon>
        <taxon>Noctuidae</taxon>
        <taxon>Amphipyrinae</taxon>
        <taxon>Spodoptera</taxon>
    </lineage>
</organism>
<dbReference type="Pfam" id="PF24576">
    <property type="entry name" value="IR75A_N"/>
    <property type="match status" value="1"/>
</dbReference>
<feature type="domain" description="Ionotropic glutamate receptor C-terminal" evidence="10">
    <location>
        <begin position="361"/>
        <end position="552"/>
    </location>
</feature>
<dbReference type="PANTHER" id="PTHR42643">
    <property type="entry name" value="IONOTROPIC RECEPTOR 20A-RELATED"/>
    <property type="match status" value="1"/>
</dbReference>
<evidence type="ECO:0000256" key="8">
    <source>
        <dbReference type="ARBA" id="ARBA00023180"/>
    </source>
</evidence>
<dbReference type="RefSeq" id="XP_050560986.1">
    <property type="nucleotide sequence ID" value="XM_050705029.1"/>
</dbReference>
<feature type="domain" description="Ionotropic receptor 75a N-terminal" evidence="11">
    <location>
        <begin position="120"/>
        <end position="243"/>
    </location>
</feature>
<evidence type="ECO:0000256" key="2">
    <source>
        <dbReference type="ARBA" id="ARBA00008685"/>
    </source>
</evidence>
<evidence type="ECO:0000259" key="10">
    <source>
        <dbReference type="Pfam" id="PF00060"/>
    </source>
</evidence>
<dbReference type="AlphaFoldDB" id="A0A9R0E9U4"/>
<keyword evidence="12" id="KW-1185">Reference proteome</keyword>
<keyword evidence="8" id="KW-0325">Glycoprotein</keyword>
<accession>A0A9R0E9U4</accession>
<reference evidence="13" key="1">
    <citation type="submission" date="2025-08" db="UniProtKB">
        <authorList>
            <consortium name="RefSeq"/>
        </authorList>
    </citation>
    <scope>IDENTIFICATION</scope>
    <source>
        <tissue evidence="13">Whole larval tissue</tissue>
    </source>
</reference>
<dbReference type="InterPro" id="IPR001320">
    <property type="entry name" value="Iontro_rcpt_C"/>
</dbReference>
<sequence>MIVAHTSYVIFTVTSQTVVAFTMKYLTFFLNIICLNFCVSLNTNSKLQIIVDIAKSFNKPTSVVAKMCWESNKRSKYAPVEAKLAKMLANLDRPMNIRYLRANETIENDNYPNNDLLFIMNRTCEDANAFLRWASANHKFRKSYRWLILGKSLIIKDETFKVSPEFDNIRISVDSEVIIIEENNTDEVSLHTFYKLKPHTKWIIEHYGNWSPTTGFIKSRTRIESNVMRRKDFMGESLITSVAISDNSTKTDLLGLGNIFIDTPAKSSFRTIVPLFDFLNATKVVIFSDTWGYFINGSWNGMIGDISRGEADLCGIVTFITKERMTILEYLTHPTPITLKFVFRQPPLSYQNNLFLLPFSTGVWLCTGAFIVILIAILYINTRWDAKKYKYYNKQKIDQTCLPPTWSDITIFVLSAISQQGSSNELKGTLGRLVMFLVFLAFVFLYTSYSANIVVLLQSTSNQIRTLSDLLHSRLELGLEHAPFNKFYFSSAYTADDPIKKALVDTKIAPKGVLTNVMNIEQGVRIMQKRPFAFNMNTGTGYRIVSAIFQEHEKCGLQEIEYIPNSNPWLCSRRLSPYGELFKVGYIRIQEHGLSDRENRLIYAKKPACTVMGGSFGSVNMVDFHPVCLVLLYGMILAFLLLGVEILVHRKQMKIRNQAAVE</sequence>
<evidence type="ECO:0000256" key="6">
    <source>
        <dbReference type="ARBA" id="ARBA00023136"/>
    </source>
</evidence>
<keyword evidence="5 9" id="KW-1133">Transmembrane helix</keyword>